<dbReference type="AlphaFoldDB" id="A0A931CJE8"/>
<evidence type="ECO:0000256" key="1">
    <source>
        <dbReference type="SAM" id="MobiDB-lite"/>
    </source>
</evidence>
<evidence type="ECO:0000313" key="3">
    <source>
        <dbReference type="Proteomes" id="UP000598146"/>
    </source>
</evidence>
<organism evidence="2 3">
    <name type="scientific">Actinoplanes aureus</name>
    <dbReference type="NCBI Taxonomy" id="2792083"/>
    <lineage>
        <taxon>Bacteria</taxon>
        <taxon>Bacillati</taxon>
        <taxon>Actinomycetota</taxon>
        <taxon>Actinomycetes</taxon>
        <taxon>Micromonosporales</taxon>
        <taxon>Micromonosporaceae</taxon>
        <taxon>Actinoplanes</taxon>
    </lineage>
</organism>
<feature type="region of interest" description="Disordered" evidence="1">
    <location>
        <begin position="46"/>
        <end position="73"/>
    </location>
</feature>
<reference evidence="2" key="1">
    <citation type="submission" date="2020-11" db="EMBL/GenBank/DDBJ databases">
        <title>Isolation and identification of active actinomycetes.</title>
        <authorList>
            <person name="Sun X."/>
        </authorList>
    </citation>
    <scope>NUCLEOTIDE SEQUENCE</scope>
    <source>
        <strain evidence="2">NEAU-A11</strain>
    </source>
</reference>
<sequence>MNPTDLPAAVRQGFLHVHTDPDGISHIHRCTTDDFNMDTVVDGIPRCGSNPRPTTPSAAPSGFCRRDGAAAGT</sequence>
<keyword evidence="3" id="KW-1185">Reference proteome</keyword>
<comment type="caution">
    <text evidence="2">The sequence shown here is derived from an EMBL/GenBank/DDBJ whole genome shotgun (WGS) entry which is preliminary data.</text>
</comment>
<accession>A0A931CJE8</accession>
<gene>
    <name evidence="2" type="ORF">I4J89_44195</name>
</gene>
<dbReference type="Proteomes" id="UP000598146">
    <property type="component" value="Unassembled WGS sequence"/>
</dbReference>
<feature type="compositionally biased region" description="Basic and acidic residues" evidence="1">
    <location>
        <begin position="64"/>
        <end position="73"/>
    </location>
</feature>
<dbReference type="RefSeq" id="WP_196420218.1">
    <property type="nucleotide sequence ID" value="NZ_JADQTO010000038.1"/>
</dbReference>
<dbReference type="EMBL" id="JADQTO010000038">
    <property type="protein sequence ID" value="MBG0568448.1"/>
    <property type="molecule type" value="Genomic_DNA"/>
</dbReference>
<name>A0A931CJE8_9ACTN</name>
<protein>
    <submittedName>
        <fullName evidence="2">Uncharacterized protein</fullName>
    </submittedName>
</protein>
<evidence type="ECO:0000313" key="2">
    <source>
        <dbReference type="EMBL" id="MBG0568448.1"/>
    </source>
</evidence>
<proteinExistence type="predicted"/>